<organism evidence="2 3">
    <name type="scientific">Penicillium cosmopolitanum</name>
    <dbReference type="NCBI Taxonomy" id="1131564"/>
    <lineage>
        <taxon>Eukaryota</taxon>
        <taxon>Fungi</taxon>
        <taxon>Dikarya</taxon>
        <taxon>Ascomycota</taxon>
        <taxon>Pezizomycotina</taxon>
        <taxon>Eurotiomycetes</taxon>
        <taxon>Eurotiomycetidae</taxon>
        <taxon>Eurotiales</taxon>
        <taxon>Aspergillaceae</taxon>
        <taxon>Penicillium</taxon>
    </lineage>
</organism>
<name>A0A9X0B900_9EURO</name>
<evidence type="ECO:0000256" key="1">
    <source>
        <dbReference type="SAM" id="MobiDB-lite"/>
    </source>
</evidence>
<protein>
    <submittedName>
        <fullName evidence="2">Uncharacterized protein</fullName>
    </submittedName>
</protein>
<comment type="caution">
    <text evidence="2">The sequence shown here is derived from an EMBL/GenBank/DDBJ whole genome shotgun (WGS) entry which is preliminary data.</text>
</comment>
<dbReference type="RefSeq" id="XP_056488189.1">
    <property type="nucleotide sequence ID" value="XM_056632638.1"/>
</dbReference>
<feature type="region of interest" description="Disordered" evidence="1">
    <location>
        <begin position="1"/>
        <end position="21"/>
    </location>
</feature>
<accession>A0A9X0B900</accession>
<dbReference type="AlphaFoldDB" id="A0A9X0B900"/>
<dbReference type="EMBL" id="JAPZBU010000008">
    <property type="protein sequence ID" value="KAJ5392511.1"/>
    <property type="molecule type" value="Genomic_DNA"/>
</dbReference>
<sequence length="155" mass="16891">MAAHSHNARPNGPALSSNDDTWDSGYPEVAWTNPACYPTPAMAVGQHWLHHGPHSNSNPVGSPNGYILPDAHNAACHPNTPKSTPMARISSFNSSPEEPLDTTNYENTCAHGIGAQSRQAAGIEYVFTTNYTLMTYEYYDTSLSDITQCQPLREI</sequence>
<reference evidence="2" key="2">
    <citation type="journal article" date="2023" name="IMA Fungus">
        <title>Comparative genomic study of the Penicillium genus elucidates a diverse pangenome and 15 lateral gene transfer events.</title>
        <authorList>
            <person name="Petersen C."/>
            <person name="Sorensen T."/>
            <person name="Nielsen M.R."/>
            <person name="Sondergaard T.E."/>
            <person name="Sorensen J.L."/>
            <person name="Fitzpatrick D.A."/>
            <person name="Frisvad J.C."/>
            <person name="Nielsen K.L."/>
        </authorList>
    </citation>
    <scope>NUCLEOTIDE SEQUENCE</scope>
    <source>
        <strain evidence="2">IBT 29677</strain>
    </source>
</reference>
<keyword evidence="3" id="KW-1185">Reference proteome</keyword>
<dbReference type="GeneID" id="81371618"/>
<gene>
    <name evidence="2" type="ORF">N7509_008001</name>
</gene>
<evidence type="ECO:0000313" key="2">
    <source>
        <dbReference type="EMBL" id="KAJ5392511.1"/>
    </source>
</evidence>
<evidence type="ECO:0000313" key="3">
    <source>
        <dbReference type="Proteomes" id="UP001147747"/>
    </source>
</evidence>
<dbReference type="Proteomes" id="UP001147747">
    <property type="component" value="Unassembled WGS sequence"/>
</dbReference>
<dbReference type="OrthoDB" id="4359226at2759"/>
<proteinExistence type="predicted"/>
<reference evidence="2" key="1">
    <citation type="submission" date="2022-12" db="EMBL/GenBank/DDBJ databases">
        <authorList>
            <person name="Petersen C."/>
        </authorList>
    </citation>
    <scope>NUCLEOTIDE SEQUENCE</scope>
    <source>
        <strain evidence="2">IBT 29677</strain>
    </source>
</reference>